<dbReference type="RefSeq" id="XP_006676822.1">
    <property type="nucleotide sequence ID" value="XM_006676759.1"/>
</dbReference>
<accession>F4NWP7</accession>
<dbReference type="EMBL" id="GL882880">
    <property type="protein sequence ID" value="EGF82860.1"/>
    <property type="molecule type" value="Genomic_DNA"/>
</dbReference>
<dbReference type="STRING" id="684364.F4NWP7"/>
<evidence type="ECO:0000313" key="4">
    <source>
        <dbReference type="EMBL" id="EGF82860.1"/>
    </source>
</evidence>
<reference evidence="4 5" key="1">
    <citation type="submission" date="2009-12" db="EMBL/GenBank/DDBJ databases">
        <title>The draft genome of Batrachochytrium dendrobatidis.</title>
        <authorList>
            <consortium name="US DOE Joint Genome Institute (JGI-PGF)"/>
            <person name="Kuo A."/>
            <person name="Salamov A."/>
            <person name="Schmutz J."/>
            <person name="Lucas S."/>
            <person name="Pitluck S."/>
            <person name="Rosenblum E."/>
            <person name="Stajich J."/>
            <person name="Eisen M."/>
            <person name="Grigoriev I.V."/>
        </authorList>
    </citation>
    <scope>NUCLEOTIDE SEQUENCE [LARGE SCALE GENOMIC DNA]</scope>
    <source>
        <strain evidence="5">JAM81 / FGSC 10211</strain>
    </source>
</reference>
<dbReference type="HOGENOM" id="CLU_397379_0_0_1"/>
<dbReference type="OrthoDB" id="433501at2759"/>
<keyword evidence="1" id="KW-0433">Leucine-rich repeat</keyword>
<organism evidence="4 5">
    <name type="scientific">Batrachochytrium dendrobatidis (strain JAM81 / FGSC 10211)</name>
    <name type="common">Frog chytrid fungus</name>
    <dbReference type="NCBI Taxonomy" id="684364"/>
    <lineage>
        <taxon>Eukaryota</taxon>
        <taxon>Fungi</taxon>
        <taxon>Fungi incertae sedis</taxon>
        <taxon>Chytridiomycota</taxon>
        <taxon>Chytridiomycota incertae sedis</taxon>
        <taxon>Chytridiomycetes</taxon>
        <taxon>Rhizophydiales</taxon>
        <taxon>Rhizophydiales incertae sedis</taxon>
        <taxon>Batrachochytrium</taxon>
    </lineage>
</organism>
<sequence>MDYSTQTVASAFYYILGKNTGIRVSKQELDPLPKVRHSKASKHISKSAAAAETAQPISPKTILPVKAKSPSLKLFHLQDLAASTKLKPFKPSFQPNTSSNPSISITRRAKLATIPFKSAHTGAASKTDSNLSVLLMDVVHPPWVIADQLSDTHDIIQDAELDPWENADFSWSDEALALKEQFLTHIRKQDHSKPDSQFSLAYINKHFKTLRLHGQGIKVMDASLSKFICLEELSLTGNLISTVQNIPESVKVLHLNANKLDQFPKVSHLKNLLHLGISYNTISTVSHPPSTKQVQSITSAKPKLMTSRIQTLKGLTSPTLHAQSIQPSKALTMLLKMDTVFPLTIVSLDLAWNNLCNLEETVNHLKVLPLLKILSLQGNPLCMVSAYPKYVTCNIPNLAYLDEKEVPKSALSQSKTIVLEHLNISTVRLGIALKELTGVIETSIVPSDNPEQPPDDQHINSATLVIRYKYFIQIDIPNSGVVPVESVPVDWATPEININYSYIVALPFTTALRDSFQGMFVRLRVPMIVYAYRILLDQKLEGIIASLHRRRMMFIPCPSPKDDIATSPHQIESVQTGKDVGAVSASTQDRAKGPAKKSTDKPGKNSAGSTAVKGKKAPKTDTGAQWMATPAETTVLGTFRTSLRALLCGQSQLSGHYQFELPVQKETPVETQPVLAGILHAEFTLNPNTDEHS</sequence>
<feature type="region of interest" description="Disordered" evidence="3">
    <location>
        <begin position="575"/>
        <end position="625"/>
    </location>
</feature>
<dbReference type="Proteomes" id="UP000007241">
    <property type="component" value="Unassembled WGS sequence"/>
</dbReference>
<keyword evidence="2" id="KW-0677">Repeat</keyword>
<protein>
    <submittedName>
        <fullName evidence="4">Uncharacterized protein</fullName>
    </submittedName>
</protein>
<keyword evidence="5" id="KW-1185">Reference proteome</keyword>
<feature type="compositionally biased region" description="Basic and acidic residues" evidence="3">
    <location>
        <begin position="589"/>
        <end position="603"/>
    </location>
</feature>
<evidence type="ECO:0000256" key="1">
    <source>
        <dbReference type="ARBA" id="ARBA00022614"/>
    </source>
</evidence>
<dbReference type="GeneID" id="18240461"/>
<evidence type="ECO:0000256" key="3">
    <source>
        <dbReference type="SAM" id="MobiDB-lite"/>
    </source>
</evidence>
<dbReference type="PANTHER" id="PTHR15454">
    <property type="entry name" value="NISCHARIN RELATED"/>
    <property type="match status" value="1"/>
</dbReference>
<evidence type="ECO:0000256" key="2">
    <source>
        <dbReference type="ARBA" id="ARBA00022737"/>
    </source>
</evidence>
<dbReference type="InterPro" id="IPR032675">
    <property type="entry name" value="LRR_dom_sf"/>
</dbReference>
<gene>
    <name evidence="4" type="ORF">BATDEDRAFT_34489</name>
</gene>
<name>F4NWP7_BATDJ</name>
<dbReference type="AlphaFoldDB" id="F4NWP7"/>
<proteinExistence type="predicted"/>
<dbReference type="InParanoid" id="F4NWP7"/>
<dbReference type="PANTHER" id="PTHR15454:SF19">
    <property type="entry name" value="LEUCINE-RICH REPEAT-CONTAINING PROTEIN 51"/>
    <property type="match status" value="1"/>
</dbReference>
<evidence type="ECO:0000313" key="5">
    <source>
        <dbReference type="Proteomes" id="UP000007241"/>
    </source>
</evidence>
<dbReference type="Gene3D" id="3.80.10.10">
    <property type="entry name" value="Ribonuclease Inhibitor"/>
    <property type="match status" value="1"/>
</dbReference>
<dbReference type="SUPFAM" id="SSF52058">
    <property type="entry name" value="L domain-like"/>
    <property type="match status" value="1"/>
</dbReference>